<keyword evidence="5" id="KW-1185">Reference proteome</keyword>
<dbReference type="SMART" id="SM00382">
    <property type="entry name" value="AAA"/>
    <property type="match status" value="1"/>
</dbReference>
<dbReference type="Proteomes" id="UP000663970">
    <property type="component" value="Unassembled WGS sequence"/>
</dbReference>
<comment type="caution">
    <text evidence="4">The sequence shown here is derived from an EMBL/GenBank/DDBJ whole genome shotgun (WGS) entry which is preliminary data.</text>
</comment>
<reference evidence="4 5" key="1">
    <citation type="submission" date="2020-12" db="EMBL/GenBank/DDBJ databases">
        <title>Oil enriched cultivation method for isolating marine PHA-producing bacteria.</title>
        <authorList>
            <person name="Zheng W."/>
            <person name="Yu S."/>
            <person name="Huang Y."/>
        </authorList>
    </citation>
    <scope>NUCLEOTIDE SEQUENCE [LARGE SCALE GENOMIC DNA]</scope>
    <source>
        <strain evidence="4 5">SY-2-6</strain>
    </source>
</reference>
<evidence type="ECO:0000313" key="4">
    <source>
        <dbReference type="EMBL" id="MBN8235967.1"/>
    </source>
</evidence>
<feature type="domain" description="ABC transporter" evidence="3">
    <location>
        <begin position="5"/>
        <end position="232"/>
    </location>
</feature>
<dbReference type="PANTHER" id="PTHR43038:SF3">
    <property type="entry name" value="ABC TRANSPORTER G FAMILY MEMBER 20 ISOFORM X1"/>
    <property type="match status" value="1"/>
</dbReference>
<dbReference type="PROSITE" id="PS50893">
    <property type="entry name" value="ABC_TRANSPORTER_2"/>
    <property type="match status" value="1"/>
</dbReference>
<dbReference type="PROSITE" id="PS00211">
    <property type="entry name" value="ABC_TRANSPORTER_1"/>
    <property type="match status" value="1"/>
</dbReference>
<organism evidence="4 5">
    <name type="scientific">Halobacillus kuroshimensis</name>
    <dbReference type="NCBI Taxonomy" id="302481"/>
    <lineage>
        <taxon>Bacteria</taxon>
        <taxon>Bacillati</taxon>
        <taxon>Bacillota</taxon>
        <taxon>Bacilli</taxon>
        <taxon>Bacillales</taxon>
        <taxon>Bacillaceae</taxon>
        <taxon>Halobacillus</taxon>
    </lineage>
</organism>
<evidence type="ECO:0000256" key="1">
    <source>
        <dbReference type="ARBA" id="ARBA00022741"/>
    </source>
</evidence>
<dbReference type="CDD" id="cd03230">
    <property type="entry name" value="ABC_DR_subfamily_A"/>
    <property type="match status" value="1"/>
</dbReference>
<sequence length="241" mass="26947">METAVEMNSISHWFGKLQVIHDVDLNVEKGEIYGLLGPSGSGKTTLVKLMTGLLRPSEGVVKLNGEKMPALKQMKQFGFMAQSDALYSELTGRENLDFFASLYGMSRKDRRLRMEHVLDMVNLTVDASRPVHTYSGGMKRRLSLAASLIHEPDLIILDEPTVGIDPVLRQSIWNELNRLRDNGVTIIVTTHVMDEAEKCGRLALLRGGRMMAEDTPFRLKSKLEVSSMEEVFLHYGGGIRA</sequence>
<name>A0ABS3DX91_9BACI</name>
<dbReference type="SUPFAM" id="SSF52540">
    <property type="entry name" value="P-loop containing nucleoside triphosphate hydrolases"/>
    <property type="match status" value="1"/>
</dbReference>
<gene>
    <name evidence="4" type="ORF">JF544_11940</name>
</gene>
<evidence type="ECO:0000313" key="5">
    <source>
        <dbReference type="Proteomes" id="UP000663970"/>
    </source>
</evidence>
<evidence type="ECO:0000256" key="2">
    <source>
        <dbReference type="ARBA" id="ARBA00022840"/>
    </source>
</evidence>
<dbReference type="InterPro" id="IPR003439">
    <property type="entry name" value="ABC_transporter-like_ATP-bd"/>
</dbReference>
<dbReference type="RefSeq" id="WP_027956168.1">
    <property type="nucleotide sequence ID" value="NZ_JAEKJY010000003.1"/>
</dbReference>
<dbReference type="PANTHER" id="PTHR43038">
    <property type="entry name" value="ATP-BINDING CASSETTE, SUB-FAMILY H, MEMBER 1"/>
    <property type="match status" value="1"/>
</dbReference>
<protein>
    <submittedName>
        <fullName evidence="4">ABC transporter ATP-binding protein</fullName>
    </submittedName>
</protein>
<keyword evidence="1" id="KW-0547">Nucleotide-binding</keyword>
<dbReference type="Pfam" id="PF00005">
    <property type="entry name" value="ABC_tran"/>
    <property type="match status" value="1"/>
</dbReference>
<dbReference type="InterPro" id="IPR027417">
    <property type="entry name" value="P-loop_NTPase"/>
</dbReference>
<dbReference type="GO" id="GO:0005524">
    <property type="term" value="F:ATP binding"/>
    <property type="evidence" value="ECO:0007669"/>
    <property type="project" value="UniProtKB-KW"/>
</dbReference>
<evidence type="ECO:0000259" key="3">
    <source>
        <dbReference type="PROSITE" id="PS50893"/>
    </source>
</evidence>
<dbReference type="InterPro" id="IPR003593">
    <property type="entry name" value="AAA+_ATPase"/>
</dbReference>
<accession>A0ABS3DX91</accession>
<dbReference type="Gene3D" id="3.40.50.300">
    <property type="entry name" value="P-loop containing nucleotide triphosphate hydrolases"/>
    <property type="match status" value="1"/>
</dbReference>
<keyword evidence="2 4" id="KW-0067">ATP-binding</keyword>
<proteinExistence type="predicted"/>
<dbReference type="InterPro" id="IPR017871">
    <property type="entry name" value="ABC_transporter-like_CS"/>
</dbReference>
<dbReference type="EMBL" id="JAEKJY010000003">
    <property type="protein sequence ID" value="MBN8235967.1"/>
    <property type="molecule type" value="Genomic_DNA"/>
</dbReference>